<protein>
    <submittedName>
        <fullName evidence="1">Nonribosomal peptide synthetase 2</fullName>
    </submittedName>
</protein>
<dbReference type="EMBL" id="PDWZ02000005">
    <property type="protein sequence ID" value="KAB2106104.1"/>
    <property type="molecule type" value="Genomic_DNA"/>
</dbReference>
<keyword evidence="2" id="KW-1185">Reference proteome</keyword>
<evidence type="ECO:0000313" key="2">
    <source>
        <dbReference type="Proteomes" id="UP000293547"/>
    </source>
</evidence>
<evidence type="ECO:0000313" key="1">
    <source>
        <dbReference type="EMBL" id="KAB2106104.1"/>
    </source>
</evidence>
<reference evidence="1 2" key="1">
    <citation type="journal article" date="2019" name="bioRxiv">
        <title>Genomics, evolutionary history and diagnostics of the Alternaria alternata species group including apple and Asian pear pathotypes.</title>
        <authorList>
            <person name="Armitage A.D."/>
            <person name="Cockerton H.M."/>
            <person name="Sreenivasaprasad S."/>
            <person name="Woodhall J.W."/>
            <person name="Lane C.R."/>
            <person name="Harrison R.J."/>
            <person name="Clarkson J.P."/>
        </authorList>
    </citation>
    <scope>NUCLEOTIDE SEQUENCE [LARGE SCALE GENOMIC DNA]</scope>
    <source>
        <strain evidence="1 2">FERA 650</strain>
    </source>
</reference>
<accession>A0ACB6FNW2</accession>
<sequence>MIQENGANQRLSILNERPSILSGPDLLHELVRPFDHDATAIDFLEHGSKRRKFSYRNLHLLSDVLAGRITERLSKLESVSPIIPVFLPQSPELYIVLLAVLKAGKAFCPLNLDIPIERLKFILDDISPDLFVTFSTLDERIRTAVNVEVVLVDKELCDREDRLSIELPRSSTRDLAYVLYTSGSTGKPKAVSVSHHAVTQSLLAHDRHIPDFARFLQFAAPTFDVSIFEIFFPWFRGKTLIGSTRAQMLDDLPGTINSLEIDAAELTPTVVSNLLQGRASVPGLKLLLTIGEMLTQHVIVEYGGDETKESILWAMYGPTEASIHCTLQPQFSTCSPTSTIGRPLDTVSAFIIAPPTGDLTSIGVEILRTGEVGELAVGGPQVAEEYLNRPDLTSASFIEHQEYGRLYRTGDRARINNHGILECLGRVVAGQVKLRGQRVELGEIEQAIMRIPNCRTAIVMIVQESLVAFCAADWREVTRTDVLNICSHWLPAFMVPSDVFFVDVMPQLPSGKVDRDSLTREFLSKASSNGTASSTNINLGDHVGRSVLNIIRHHISPDLGSNLDLAFARIDSLQSIRIASALRREGFELGAMDVLSAQTLEDLIAMCRKPTTAASLHGPTKDVLRSLIHIETPQLERRRSNIAYVLPCTSLQEAMLAETMSRPAAYCNWVEVELSISQTFEDIRDAIQYLASKIEIIRTGFLAQSQHSGTFSQIIWKELLASQIEEVDSFSRLYTLQSEEDFLRPFHTQIITSSERPRLLFRMHHALYDGWSFDLLLHDLDMRLRREKLASRPQFREVVQYLSQINSEDEQSSRNYWTSLLSGYLPISLPNYHGRVVGDRVTRRFTRLSVIDRSRLFECAREMAINPQVYFQAATAYVLSLYNGTADVILGNVSSGRTIPVAGVEDIIGPCIATVPFRIDLNNAHSTHDLLHLTQTLNRESLKHSTIPLREIVRAGNIPPGTRLFDVLFVWQQSIASDSNSTLAARVIDSADDLEFRLTLEFEPREGDISLRATYDTSTFPEQQIECLSRQIDEVVGIMLESTNHNIDKMKWCFTTPSLSIANPTPRQQPIESGPAYAVEQWALSNPGRPAVKFARVIRGGLEVEKVATYGMLNSCANQFARVLADRGVGNDQLVCVMMEKSVNLYICILAVLKLGCGYLPLVPDTPIERVKTILNDARVKVCVSDLSTSPDIRKNLQVELVDFNATQLSDYSDQNLNVPYNGRHLAYAVFTSGSTGTPKGVLVTQDNLMSNLQYLSTIYPFSAESCLLQSCSQAFDVSVFEIFFSWYVGMCLCTAKKDDLFRDFEAAINYLGVTHLSLTPTVAALVDPENVPKVEFLVTAGEALTEHVRRRWAGKGLYQGYGPSETTNICTVRAAVTPDDLINNIGMPFTNTSAFVLDPESEAVLPRGAVGELCFGGYQVFRGYLNRPELNATKIINHPTYGRLYRSGDMGILLPDESILSRGRSDDQVKIRGQRVELGEITSVMLDHRSVQDCVTLLLPRPNNAQTLVIFWVPITAASDHFQRLEPTEFEMVKSDLFGLLSQRLPPYMVPSYLIPISCLPMTMQAKIDKGLLQSLLWNLTENQLEATMQSTDSDEGPEMLSPWEKDVAQALAWTLDISPKELRRTSSFFNVGLDSVSAIRFCNRLRTLDLGDFAISTVLKNSSIARLASAHDLRSHSPIHETTKPPTINVKNFLKPDEVSRIIARYEESEFKVARILPCTPLQEAMLSSGQSFADSAYCNTMIFDVKGDIFRLQNCWSSMVERHEILRTCFVGTEDPSFVFAQVVLRDTGLNWQFHDFTDALPSYTHSIISDLLRAEKPPVYFALAQDGPSTKLLFSCHHALYDGIAISTLLEEIQDLYLDFKLPPPVSHDVYLQHMLHQNYAEGDAYWAALLEGLEPTLFPTLTSNSSRVLGRPATSSRRLQLPLDSIRGTCQNMSVSLLAIVQAAWAKLLHFYTGESDICFGNVVSGRSIAGDGVERIVAPCFNTLPVRVNFDFQRSNDALMRLMHTLSIESLAHQLTPLRRIQNRVLHDGGRLFDTLVILQQPKSSLDSSIWTLEQDLGDMDLPVVCEIIQNQTSNTMELVLHYQTSLLSTTEALLVMETYEACLSSLIASPNATAVDMTKLPTHLRAESNINYERFETGAALLHSGFELMAVTYPERVALDFLLPNGEKTTWSFKALNENANSIAHTLIEANLRPDDIVPVHIQKSPQFYASILGVLKAGAAFAPVHPSLPEARRKVMLQELKPKLVLCSDNSMLSKNLTEAIVVNVQAVPPTPNSNPAISSLNDSNLAYCLFTSGSTGVPKAVSMEHRAPIQTILSSKSRIPWSSSSRLLQYAAVTFDMCYYDCFLAWTFGFTLCTAGQDDLLNDLPKVINSLQVDLLDLTPSVAVSIKRVDIPSVKWLYCIGEAMSPAVVKEWGSACVNSYGPTEAAFCTTISPTSSDGKTSIIGKPFQTTSFAIFSSQGDSPLPMLSTGELYIGGAQLARGYFGKPDLTSERFVTRYGQRYYKSGDMVRMLSDGNFEFVGRTDDQVKIRGLRVELGEINHVIQDTLPDIAFVTTQILKKEQTGKDQLVSFLVSHNKIEKIKLAELQQEVKKAASSRLPSYMVPQFFLFVDDIPRSMAGKVDKKALIDIFRDHAGVDTLTNGCRYESDHQWGKTETEVRDTFARLSNTSRDDISPRTSIYQLGLDSISAVQVAAALRKQGHPVNATDVLKHTTCTDLAGFIDQASPSDVSTYSEFDFGAFERKYRAQVLSDNNIPDSDILAIRPCTPLQNGMVSQFLAKEGAVYMNSLRLQLELNVDIDRLKKAWTMMMERHSILRTGFAHVKDPLYPFAMIEYTCESLDLPWTVTLEDTSDSIDQWVQQIQHVALKQLQSPPWALRIVEGKDHYALDLAILHALFDAQSLQLILDEVTAAYLDQSLPLPKSIDTTIGSIIQFSGAKSPTREKFWTDLGKTANTCRFPNLAPLRYGTGSPLVYTRQSAKPLHVLEYGCRHAEITIQTAGVASWLSLLSAYTGESSATCGVVLSGRIFEGAEDSVFPCINTVPVACAVTNDKVAFLKRIMELNAQIQKHQFTPLKEIQTLMGFPNEALFDSIFAYQKLPGRTEASTIWKVADERAMIEYPVSIELEPVDGYLEYRLTFLPHVIPEEQANLILEQLDHLMENYTTISPITETSHTEQLYSITPAQEPELPSNARLLHELVEHTAMDYPKRIAFEFVTANDKGERTVEQWTYAELDAEGNRIARLLVSHGVQSGSLVGVCFDKCPEASFAMLGVLKAGCGFVAIDPGAPSARQTYIIEDSRAQAVISLSFQAAKFEGTVSVPVMKLDEIDWRTLSGSALSRTDDIDAQDRSYCLYTSGTTGTPKGCELTHENAVQALLAFQRLFAGHWDTNSRWLQFASFHFDVSVLEQYWSWSVGICVVSAPRDLIFEDLAKSISDLNITHIDLTPSLAQILHPDEVPSLCKGVFITGGESLKQEILDVWGPKGVIYNGYGPTEATIGCTMYPRVPANGKPSNIGPQFDNVGSLVLHPGSDAPVLRGGVGELCVSGKLVGKGYLNRPELTAERFPYLERFGERVYRTGDLVRLLHDGTFDFLGRADDQVKLRGQRLEVAEINSVIKQSGRTISDVATLVLKHPKQQKEQLVAFLVCGKFSRAQIQVRLDEAKWMASAKQACYEKLPPYMVPTHFVPLTAMPLNINNKADGKKLKELYEALSSHELQALSATTSDRDETWSKYDEKLRHTLSQTLAVSEQSIGKDTSFLELGMDSISVIEVSRRLKQAGFVTASASSVMRCPTIRRLAKVLDTGSSVDRNNGSFLAAQQAIHAVRHRYRHSVAQSLSIESSRIDVVAPSTPLQQGMIARSLESNNGLYFNTFHFKLHDSVNEQQLQAAWESVYASTSILRAAFVNTEEGHVQAVLRGVPLSGVTRTLAKDHQLAEHAERLRHNWLELNRTQLRHLFEVHLVTTPTQKLLLVHIFHALYDGDSIGLIFQAVWDSYNGKDANSVAPAFHDALAHGPLNVADGAKKFWQDHLTKESSPLPTISSEPAKTTVEVTRKLHAFTGFDSVRRQLNVTAQAVAQACWLFVLQEHVRSPVTTGVIVSGRSIELEGADRIIGPMFNTIPYQHCHEHGESWKSIIKRVHDFNVEAHIYQHTALRDIMKWCKRTPNQPLFDNLFAYQIAQGDEEWARNDVWEILDGGAVADYPLALEIEQKTSGVFKLTLVTQGHVADETLADELLDRFEAAFRQILQDPSCIPESNARVNGIAENGTVLETEAIRDIGDTTHFEWTSEAVKIKEEIANLSGLDLDGINGATSIFELGLDSIDAIKLSSKLKKRGVNIPHISTRETPDRESSHWDLDPFKQSMKRYLEQRSSDTAGIQEVLPLTPLQEAMVAEMIASGYTRYYNHDVLKLRPGVDIGKLRDAWSAVIAASPILRTGFVEVDDPEIDGSFAQIVHRRCHNFWSHLKLESTPDFTSIFDELRHDIVQTSLSTPAFRLSFIDTPDQSYLVLSIGHALYDGWSLSLLHVDVHRAYKDRFSPRPDYERSLADIIATSGSASASFWQDYLSDAEQSLFPRRSDASSELGNYVHRHEQNSVVRVDKLQAFARSSNVSLQTIGQSVFALVSAFYTQSLDITFGSVLSGRDDSERFQLMFPTMNTVAIRVILHGSGTDMLRYVQDNFTNIKQWQHYPLRKALSAAGVDGRLFESLFIYQKSSDTGQEQDEEEKLYSSIEGHSDIEYPVCIEMEVVNEVLVWRCAVKEEVLDREASKELLNRMDDVLSYLIDRSEAPVIEITAKGTSVCGLPAFTKKSSRTIGNSQTIGVNNARDLPSTETAIKIRETLASVSKTSEDEITSDMTIFHMGLDSISAIKVSSLLRKQGIVLSVGDMLRAGTIQDMARLLDERTVQTLENNADPHEIIQEITGGLDRAGILNRAGVDNAGVTDILPVTAGQLYMLSMWLNTKGSNFYAEFTYEIHGVMEFGDLKNSWQALIETTPVLRTFFASSGDERMPYVAIVLKDTRASITNVTGDEHDNLGKHLLSIAIRQPLVHLFASQTASGWALKLKIQHALYDGVSLPLMMQQFQSICNGATPPLPDDTFAQVAASGHTASAMMEKKTFWAGYLASLSQSHLIQPSRSPGMKTEVFVPALLSTSNLEATARRHGVSAQSIFLAAYAKIYAVNSSSRDDEDVVIGVYLANRSLPIDGVASAVVPTVNLLPLRVKTPLGRKLTELAGEVQHDLQDISNPSNASASLFEIKEWTGVQVDTFVNFLSLPDTQVAEGDTHNREGITINPAQHWQESVGRVSTIEDCSFEIPVGLVNERVNGAYLHAVDVEATIRNGALDVGIFAPTEMTSLQDGEELVRDLRIQLEEL</sequence>
<proteinExistence type="predicted"/>
<dbReference type="Proteomes" id="UP000293547">
    <property type="component" value="Unassembled WGS sequence"/>
</dbReference>
<name>A0ACB6FNW2_9PLEO</name>
<gene>
    <name evidence="1" type="ORF">AG0111_0g6050</name>
</gene>
<organism evidence="1 2">
    <name type="scientific">Alternaria gaisen</name>
    <dbReference type="NCBI Taxonomy" id="167740"/>
    <lineage>
        <taxon>Eukaryota</taxon>
        <taxon>Fungi</taxon>
        <taxon>Dikarya</taxon>
        <taxon>Ascomycota</taxon>
        <taxon>Pezizomycotina</taxon>
        <taxon>Dothideomycetes</taxon>
        <taxon>Pleosporomycetidae</taxon>
        <taxon>Pleosporales</taxon>
        <taxon>Pleosporineae</taxon>
        <taxon>Pleosporaceae</taxon>
        <taxon>Alternaria</taxon>
        <taxon>Alternaria sect. Alternaria</taxon>
    </lineage>
</organism>
<comment type="caution">
    <text evidence="1">The sequence shown here is derived from an EMBL/GenBank/DDBJ whole genome shotgun (WGS) entry which is preliminary data.</text>
</comment>